<dbReference type="AlphaFoldDB" id="A0A5B7IM56"/>
<name>A0A5B7IM56_PORTR</name>
<keyword evidence="2" id="KW-1185">Reference proteome</keyword>
<reference evidence="1 2" key="1">
    <citation type="submission" date="2019-05" db="EMBL/GenBank/DDBJ databases">
        <title>Another draft genome of Portunus trituberculatus and its Hox gene families provides insights of decapod evolution.</title>
        <authorList>
            <person name="Jeong J.-H."/>
            <person name="Song I."/>
            <person name="Kim S."/>
            <person name="Choi T."/>
            <person name="Kim D."/>
            <person name="Ryu S."/>
            <person name="Kim W."/>
        </authorList>
    </citation>
    <scope>NUCLEOTIDE SEQUENCE [LARGE SCALE GENOMIC DNA]</scope>
    <source>
        <tissue evidence="1">Muscle</tissue>
    </source>
</reference>
<dbReference type="Proteomes" id="UP000324222">
    <property type="component" value="Unassembled WGS sequence"/>
</dbReference>
<organism evidence="1 2">
    <name type="scientific">Portunus trituberculatus</name>
    <name type="common">Swimming crab</name>
    <name type="synonym">Neptunus trituberculatus</name>
    <dbReference type="NCBI Taxonomy" id="210409"/>
    <lineage>
        <taxon>Eukaryota</taxon>
        <taxon>Metazoa</taxon>
        <taxon>Ecdysozoa</taxon>
        <taxon>Arthropoda</taxon>
        <taxon>Crustacea</taxon>
        <taxon>Multicrustacea</taxon>
        <taxon>Malacostraca</taxon>
        <taxon>Eumalacostraca</taxon>
        <taxon>Eucarida</taxon>
        <taxon>Decapoda</taxon>
        <taxon>Pleocyemata</taxon>
        <taxon>Brachyura</taxon>
        <taxon>Eubrachyura</taxon>
        <taxon>Portunoidea</taxon>
        <taxon>Portunidae</taxon>
        <taxon>Portuninae</taxon>
        <taxon>Portunus</taxon>
    </lineage>
</organism>
<gene>
    <name evidence="1" type="ORF">E2C01_076485</name>
</gene>
<comment type="caution">
    <text evidence="1">The sequence shown here is derived from an EMBL/GenBank/DDBJ whole genome shotgun (WGS) entry which is preliminary data.</text>
</comment>
<protein>
    <submittedName>
        <fullName evidence="1">Uncharacterized protein</fullName>
    </submittedName>
</protein>
<proteinExistence type="predicted"/>
<evidence type="ECO:0000313" key="1">
    <source>
        <dbReference type="EMBL" id="MPC81848.1"/>
    </source>
</evidence>
<sequence>MNLSSAYPSKVAQSATFHPICAAQGSVGLHFRLAGWGRICGGWCARYECRIGGSVGQTLRI</sequence>
<evidence type="ECO:0000313" key="2">
    <source>
        <dbReference type="Proteomes" id="UP000324222"/>
    </source>
</evidence>
<accession>A0A5B7IM56</accession>
<dbReference type="EMBL" id="VSRR010058180">
    <property type="protein sequence ID" value="MPC81848.1"/>
    <property type="molecule type" value="Genomic_DNA"/>
</dbReference>